<gene>
    <name evidence="1" type="ORF">MSG28_002514</name>
</gene>
<accession>A0ACC0JWH3</accession>
<organism evidence="1 2">
    <name type="scientific">Choristoneura fumiferana</name>
    <name type="common">Spruce budworm moth</name>
    <name type="synonym">Archips fumiferana</name>
    <dbReference type="NCBI Taxonomy" id="7141"/>
    <lineage>
        <taxon>Eukaryota</taxon>
        <taxon>Metazoa</taxon>
        <taxon>Ecdysozoa</taxon>
        <taxon>Arthropoda</taxon>
        <taxon>Hexapoda</taxon>
        <taxon>Insecta</taxon>
        <taxon>Pterygota</taxon>
        <taxon>Neoptera</taxon>
        <taxon>Endopterygota</taxon>
        <taxon>Lepidoptera</taxon>
        <taxon>Glossata</taxon>
        <taxon>Ditrysia</taxon>
        <taxon>Tortricoidea</taxon>
        <taxon>Tortricidae</taxon>
        <taxon>Tortricinae</taxon>
        <taxon>Choristoneura</taxon>
    </lineage>
</organism>
<dbReference type="Proteomes" id="UP001064048">
    <property type="component" value="Chromosome 3"/>
</dbReference>
<evidence type="ECO:0000313" key="1">
    <source>
        <dbReference type="EMBL" id="KAI8428320.1"/>
    </source>
</evidence>
<evidence type="ECO:0000313" key="2">
    <source>
        <dbReference type="Proteomes" id="UP001064048"/>
    </source>
</evidence>
<keyword evidence="2" id="KW-1185">Reference proteome</keyword>
<name>A0ACC0JWH3_CHOFU</name>
<comment type="caution">
    <text evidence="1">The sequence shown here is derived from an EMBL/GenBank/DDBJ whole genome shotgun (WGS) entry which is preliminary data.</text>
</comment>
<protein>
    <submittedName>
        <fullName evidence="1">Uncharacterized protein</fullName>
    </submittedName>
</protein>
<sequence length="83" mass="9752">MYMTQFIPITLSGNTLGQRHRQLNYLVNDTCKSSIPFEYIQHVSESSPIDRLFKIDLAWKHKNVDYIVQNLKDTDMLDDNIGY</sequence>
<proteinExistence type="predicted"/>
<dbReference type="EMBL" id="CM046103">
    <property type="protein sequence ID" value="KAI8428320.1"/>
    <property type="molecule type" value="Genomic_DNA"/>
</dbReference>
<reference evidence="1 2" key="1">
    <citation type="journal article" date="2022" name="Genome Biol. Evol.">
        <title>The Spruce Budworm Genome: Reconstructing the Evolutionary History of Antifreeze Proteins.</title>
        <authorList>
            <person name="Beliveau C."/>
            <person name="Gagne P."/>
            <person name="Picq S."/>
            <person name="Vernygora O."/>
            <person name="Keeling C.I."/>
            <person name="Pinkney K."/>
            <person name="Doucet D."/>
            <person name="Wen F."/>
            <person name="Johnston J.S."/>
            <person name="Maaroufi H."/>
            <person name="Boyle B."/>
            <person name="Laroche J."/>
            <person name="Dewar K."/>
            <person name="Juretic N."/>
            <person name="Blackburn G."/>
            <person name="Nisole A."/>
            <person name="Brunet B."/>
            <person name="Brandao M."/>
            <person name="Lumley L."/>
            <person name="Duan J."/>
            <person name="Quan G."/>
            <person name="Lucarotti C.J."/>
            <person name="Roe A.D."/>
            <person name="Sperling F.A.H."/>
            <person name="Levesque R.C."/>
            <person name="Cusson M."/>
        </authorList>
    </citation>
    <scope>NUCLEOTIDE SEQUENCE [LARGE SCALE GENOMIC DNA]</scope>
    <source>
        <strain evidence="1">Glfc:IPQL:Cfum</strain>
    </source>
</reference>